<name>A0A392TR33_9FABA</name>
<accession>A0A392TR33</accession>
<feature type="domain" description="PRISE-like Rossmann-fold" evidence="1">
    <location>
        <begin position="1"/>
        <end position="65"/>
    </location>
</feature>
<comment type="caution">
    <text evidence="2">The sequence shown here is derived from an EMBL/GenBank/DDBJ whole genome shotgun (WGS) entry which is preliminary data.</text>
</comment>
<dbReference type="GO" id="GO:0016627">
    <property type="term" value="F:oxidoreductase activity, acting on the CH-CH group of donors"/>
    <property type="evidence" value="ECO:0007669"/>
    <property type="project" value="UniProtKB-ARBA"/>
</dbReference>
<evidence type="ECO:0000259" key="1">
    <source>
        <dbReference type="Pfam" id="PF22917"/>
    </source>
</evidence>
<reference evidence="2 3" key="1">
    <citation type="journal article" date="2018" name="Front. Plant Sci.">
        <title>Red Clover (Trifolium pratense) and Zigzag Clover (T. medium) - A Picture of Genomic Similarities and Differences.</title>
        <authorList>
            <person name="Dluhosova J."/>
            <person name="Istvanek J."/>
            <person name="Nedelnik J."/>
            <person name="Repkova J."/>
        </authorList>
    </citation>
    <scope>NUCLEOTIDE SEQUENCE [LARGE SCALE GENOMIC DNA]</scope>
    <source>
        <strain evidence="3">cv. 10/8</strain>
        <tissue evidence="2">Leaf</tissue>
    </source>
</reference>
<dbReference type="PANTHER" id="PTHR32487:SF0">
    <property type="entry name" value="3-OXO-DELTA(4,5)-STEROID 5-BETA-REDUCTASE"/>
    <property type="match status" value="1"/>
</dbReference>
<dbReference type="AlphaFoldDB" id="A0A392TR33"/>
<dbReference type="Pfam" id="PF22917">
    <property type="entry name" value="PRISE"/>
    <property type="match status" value="1"/>
</dbReference>
<evidence type="ECO:0000313" key="3">
    <source>
        <dbReference type="Proteomes" id="UP000265520"/>
    </source>
</evidence>
<keyword evidence="3" id="KW-1185">Reference proteome</keyword>
<feature type="non-terminal residue" evidence="2">
    <location>
        <position position="67"/>
    </location>
</feature>
<dbReference type="EMBL" id="LXQA010622541">
    <property type="protein sequence ID" value="MCI62640.1"/>
    <property type="molecule type" value="Genomic_DNA"/>
</dbReference>
<dbReference type="Gene3D" id="3.40.50.720">
    <property type="entry name" value="NAD(P)-binding Rossmann-like Domain"/>
    <property type="match status" value="1"/>
</dbReference>
<proteinExistence type="predicted"/>
<dbReference type="GO" id="GO:0006629">
    <property type="term" value="P:lipid metabolic process"/>
    <property type="evidence" value="ECO:0007669"/>
    <property type="project" value="UniProtKB-ARBA"/>
</dbReference>
<dbReference type="Proteomes" id="UP000265520">
    <property type="component" value="Unassembled WGS sequence"/>
</dbReference>
<sequence>MLKNVLDAVIPNAPNLRHVSLQTGGKHYLGPFDLIGKIKSHEPPFTEDLPRLDAPNFYYTQEDILFE</sequence>
<organism evidence="2 3">
    <name type="scientific">Trifolium medium</name>
    <dbReference type="NCBI Taxonomy" id="97028"/>
    <lineage>
        <taxon>Eukaryota</taxon>
        <taxon>Viridiplantae</taxon>
        <taxon>Streptophyta</taxon>
        <taxon>Embryophyta</taxon>
        <taxon>Tracheophyta</taxon>
        <taxon>Spermatophyta</taxon>
        <taxon>Magnoliopsida</taxon>
        <taxon>eudicotyledons</taxon>
        <taxon>Gunneridae</taxon>
        <taxon>Pentapetalae</taxon>
        <taxon>rosids</taxon>
        <taxon>fabids</taxon>
        <taxon>Fabales</taxon>
        <taxon>Fabaceae</taxon>
        <taxon>Papilionoideae</taxon>
        <taxon>50 kb inversion clade</taxon>
        <taxon>NPAAA clade</taxon>
        <taxon>Hologalegina</taxon>
        <taxon>IRL clade</taxon>
        <taxon>Trifolieae</taxon>
        <taxon>Trifolium</taxon>
    </lineage>
</organism>
<evidence type="ECO:0000313" key="2">
    <source>
        <dbReference type="EMBL" id="MCI62640.1"/>
    </source>
</evidence>
<dbReference type="PANTHER" id="PTHR32487">
    <property type="entry name" value="3-OXO-DELTA(4,5)-STEROID 5-BETA-REDUCTASE"/>
    <property type="match status" value="1"/>
</dbReference>
<dbReference type="InterPro" id="IPR055222">
    <property type="entry name" value="PRISE-like_Rossmann-fold"/>
</dbReference>
<protein>
    <submittedName>
        <fullName evidence="2">Progesterone 5-beta-reductase</fullName>
    </submittedName>
</protein>